<gene>
    <name evidence="3" type="ORF">ACFQ04_08175</name>
</gene>
<dbReference type="Pfam" id="PF13669">
    <property type="entry name" value="Glyoxalase_4"/>
    <property type="match status" value="1"/>
</dbReference>
<protein>
    <submittedName>
        <fullName evidence="3">VOC family protein</fullName>
    </submittedName>
</protein>
<dbReference type="PANTHER" id="PTHR43048:SF3">
    <property type="entry name" value="METHYLMALONYL-COA EPIMERASE, MITOCHONDRIAL"/>
    <property type="match status" value="1"/>
</dbReference>
<accession>A0ABW3G517</accession>
<evidence type="ECO:0000313" key="3">
    <source>
        <dbReference type="EMBL" id="MFD0925712.1"/>
    </source>
</evidence>
<dbReference type="PANTHER" id="PTHR43048">
    <property type="entry name" value="METHYLMALONYL-COA EPIMERASE"/>
    <property type="match status" value="1"/>
</dbReference>
<comment type="caution">
    <text evidence="3">The sequence shown here is derived from an EMBL/GenBank/DDBJ whole genome shotgun (WGS) entry which is preliminary data.</text>
</comment>
<keyword evidence="1" id="KW-0479">Metal-binding</keyword>
<reference evidence="4" key="1">
    <citation type="journal article" date="2019" name="Int. J. Syst. Evol. Microbiol.">
        <title>The Global Catalogue of Microorganisms (GCM) 10K type strain sequencing project: providing services to taxonomists for standard genome sequencing and annotation.</title>
        <authorList>
            <consortium name="The Broad Institute Genomics Platform"/>
            <consortium name="The Broad Institute Genome Sequencing Center for Infectious Disease"/>
            <person name="Wu L."/>
            <person name="Ma J."/>
        </authorList>
    </citation>
    <scope>NUCLEOTIDE SEQUENCE [LARGE SCALE GENOMIC DNA]</scope>
    <source>
        <strain evidence="4">CCUG 50873</strain>
    </source>
</reference>
<dbReference type="InterPro" id="IPR037523">
    <property type="entry name" value="VOC_core"/>
</dbReference>
<feature type="domain" description="VOC" evidence="2">
    <location>
        <begin position="5"/>
        <end position="135"/>
    </location>
</feature>
<dbReference type="PROSITE" id="PS51819">
    <property type="entry name" value="VOC"/>
    <property type="match status" value="1"/>
</dbReference>
<dbReference type="SUPFAM" id="SSF54593">
    <property type="entry name" value="Glyoxalase/Bleomycin resistance protein/Dihydroxybiphenyl dioxygenase"/>
    <property type="match status" value="1"/>
</dbReference>
<evidence type="ECO:0000313" key="4">
    <source>
        <dbReference type="Proteomes" id="UP001597068"/>
    </source>
</evidence>
<dbReference type="Gene3D" id="3.10.180.10">
    <property type="entry name" value="2,3-Dihydroxybiphenyl 1,2-Dioxygenase, domain 1"/>
    <property type="match status" value="1"/>
</dbReference>
<dbReference type="InterPro" id="IPR029068">
    <property type="entry name" value="Glyas_Bleomycin-R_OHBP_Dase"/>
</dbReference>
<dbReference type="EMBL" id="JBHTIL010000001">
    <property type="protein sequence ID" value="MFD0925712.1"/>
    <property type="molecule type" value="Genomic_DNA"/>
</dbReference>
<keyword evidence="4" id="KW-1185">Reference proteome</keyword>
<dbReference type="InterPro" id="IPR051785">
    <property type="entry name" value="MMCE/EMCE_epimerase"/>
</dbReference>
<evidence type="ECO:0000256" key="1">
    <source>
        <dbReference type="ARBA" id="ARBA00022723"/>
    </source>
</evidence>
<organism evidence="3 4">
    <name type="scientific">Williamsia deligens</name>
    <dbReference type="NCBI Taxonomy" id="321325"/>
    <lineage>
        <taxon>Bacteria</taxon>
        <taxon>Bacillati</taxon>
        <taxon>Actinomycetota</taxon>
        <taxon>Actinomycetes</taxon>
        <taxon>Mycobacteriales</taxon>
        <taxon>Nocardiaceae</taxon>
        <taxon>Williamsia</taxon>
    </lineage>
</organism>
<name>A0ABW3G517_9NOCA</name>
<sequence length="137" mass="15027">MKSNSVYGINIAVSDLDRWTRQYEQVLGITSDPVPEEGFAFPGMRGSSFDVDGFKLNLITSADPTTSVGRFLARNGDGVFLLSVRVDDVEQASQELRDLGIDPLLEQTKRGPGHLPVNFVHPKAMAGVQIELIEVPR</sequence>
<dbReference type="RefSeq" id="WP_253646359.1">
    <property type="nucleotide sequence ID" value="NZ_BAAAMO010000002.1"/>
</dbReference>
<dbReference type="Proteomes" id="UP001597068">
    <property type="component" value="Unassembled WGS sequence"/>
</dbReference>
<evidence type="ECO:0000259" key="2">
    <source>
        <dbReference type="PROSITE" id="PS51819"/>
    </source>
</evidence>
<proteinExistence type="predicted"/>